<proteinExistence type="predicted"/>
<dbReference type="Proteomes" id="UP000290288">
    <property type="component" value="Unassembled WGS sequence"/>
</dbReference>
<dbReference type="EMBL" id="SDEE01000072">
    <property type="protein sequence ID" value="RXW22423.1"/>
    <property type="molecule type" value="Genomic_DNA"/>
</dbReference>
<reference evidence="1 2" key="1">
    <citation type="submission" date="2019-01" db="EMBL/GenBank/DDBJ databases">
        <title>Draft genome sequence of Psathyrella aberdarensis IHI B618.</title>
        <authorList>
            <person name="Buettner E."/>
            <person name="Kellner H."/>
        </authorList>
    </citation>
    <scope>NUCLEOTIDE SEQUENCE [LARGE SCALE GENOMIC DNA]</scope>
    <source>
        <strain evidence="1 2">IHI B618</strain>
    </source>
</reference>
<accession>A0A4Q2DQT6</accession>
<name>A0A4Q2DQT6_9AGAR</name>
<keyword evidence="2" id="KW-1185">Reference proteome</keyword>
<evidence type="ECO:0000313" key="2">
    <source>
        <dbReference type="Proteomes" id="UP000290288"/>
    </source>
</evidence>
<dbReference type="AlphaFoldDB" id="A0A4Q2DQT6"/>
<protein>
    <submittedName>
        <fullName evidence="1">Uncharacterized protein</fullName>
    </submittedName>
</protein>
<gene>
    <name evidence="1" type="ORF">EST38_g3425</name>
</gene>
<sequence length="97" mass="11347">MTTNDDLDLDEYDLFTKKNVFALLKEYCKLWFTLHHPVTNNLTPEEVRETKRSLDDALVLFGAIKEVFDDLPEDVQELVRNSPIPVLGDDLERPKWL</sequence>
<evidence type="ECO:0000313" key="1">
    <source>
        <dbReference type="EMBL" id="RXW22423.1"/>
    </source>
</evidence>
<organism evidence="1 2">
    <name type="scientific">Candolleomyces aberdarensis</name>
    <dbReference type="NCBI Taxonomy" id="2316362"/>
    <lineage>
        <taxon>Eukaryota</taxon>
        <taxon>Fungi</taxon>
        <taxon>Dikarya</taxon>
        <taxon>Basidiomycota</taxon>
        <taxon>Agaricomycotina</taxon>
        <taxon>Agaricomycetes</taxon>
        <taxon>Agaricomycetidae</taxon>
        <taxon>Agaricales</taxon>
        <taxon>Agaricineae</taxon>
        <taxon>Psathyrellaceae</taxon>
        <taxon>Candolleomyces</taxon>
    </lineage>
</organism>
<comment type="caution">
    <text evidence="1">The sequence shown here is derived from an EMBL/GenBank/DDBJ whole genome shotgun (WGS) entry which is preliminary data.</text>
</comment>